<keyword evidence="7 9" id="KW-0418">Kinase</keyword>
<evidence type="ECO:0000256" key="3">
    <source>
        <dbReference type="ARBA" id="ARBA00022490"/>
    </source>
</evidence>
<reference evidence="14" key="1">
    <citation type="journal article" date="2020" name="mSystems">
        <title>Genome- and Community-Level Interaction Insights into Carbon Utilization and Element Cycling Functions of Hydrothermarchaeota in Hydrothermal Sediment.</title>
        <authorList>
            <person name="Zhou Z."/>
            <person name="Liu Y."/>
            <person name="Xu W."/>
            <person name="Pan J."/>
            <person name="Luo Z.H."/>
            <person name="Li M."/>
        </authorList>
    </citation>
    <scope>NUCLEOTIDE SEQUENCE [LARGE SCALE GENOMIC DNA]</scope>
    <source>
        <strain evidence="14">HyVt-527</strain>
    </source>
</reference>
<dbReference type="SUPFAM" id="SSF52540">
    <property type="entry name" value="P-loop containing nucleoside triphosphate hydrolases"/>
    <property type="match status" value="1"/>
</dbReference>
<dbReference type="Gene3D" id="3.40.50.300">
    <property type="entry name" value="P-loop containing nucleotide triphosphate hydrolases"/>
    <property type="match status" value="1"/>
</dbReference>
<organism evidence="14">
    <name type="scientific">Caldithrix abyssi</name>
    <dbReference type="NCBI Taxonomy" id="187145"/>
    <lineage>
        <taxon>Bacteria</taxon>
        <taxon>Pseudomonadati</taxon>
        <taxon>Calditrichota</taxon>
        <taxon>Calditrichia</taxon>
        <taxon>Calditrichales</taxon>
        <taxon>Calditrichaceae</taxon>
        <taxon>Caldithrix</taxon>
    </lineage>
</organism>
<dbReference type="InterPro" id="IPR001267">
    <property type="entry name" value="Thymidine_kinase"/>
</dbReference>
<keyword evidence="9" id="KW-0862">Zinc</keyword>
<evidence type="ECO:0000256" key="8">
    <source>
        <dbReference type="ARBA" id="ARBA00022840"/>
    </source>
</evidence>
<dbReference type="Pfam" id="PF00265">
    <property type="entry name" value="TK"/>
    <property type="match status" value="1"/>
</dbReference>
<evidence type="ECO:0000256" key="2">
    <source>
        <dbReference type="ARBA" id="ARBA00012118"/>
    </source>
</evidence>
<keyword evidence="9" id="KW-0479">Metal-binding</keyword>
<feature type="binding site" evidence="9">
    <location>
        <begin position="88"/>
        <end position="91"/>
    </location>
    <ligand>
        <name>ATP</name>
        <dbReference type="ChEBI" id="CHEBI:30616"/>
    </ligand>
</feature>
<dbReference type="GO" id="GO:0071897">
    <property type="term" value="P:DNA biosynthetic process"/>
    <property type="evidence" value="ECO:0007669"/>
    <property type="project" value="UniProtKB-KW"/>
</dbReference>
<comment type="subunit">
    <text evidence="9">Homotetramer.</text>
</comment>
<keyword evidence="3 9" id="KW-0963">Cytoplasm</keyword>
<evidence type="ECO:0000256" key="12">
    <source>
        <dbReference type="RuleBase" id="RU000544"/>
    </source>
</evidence>
<evidence type="ECO:0000256" key="9">
    <source>
        <dbReference type="HAMAP-Rule" id="MF_00124"/>
    </source>
</evidence>
<dbReference type="GO" id="GO:0004797">
    <property type="term" value="F:thymidine kinase activity"/>
    <property type="evidence" value="ECO:0007669"/>
    <property type="project" value="UniProtKB-UniRule"/>
</dbReference>
<comment type="similarity">
    <text evidence="1 9 13">Belongs to the thymidine kinase family.</text>
</comment>
<dbReference type="FunFam" id="3.40.50.300:FF:000384">
    <property type="entry name" value="Thymidine kinase"/>
    <property type="match status" value="1"/>
</dbReference>
<feature type="binding site" evidence="9">
    <location>
        <position position="180"/>
    </location>
    <ligand>
        <name>Zn(2+)</name>
        <dbReference type="ChEBI" id="CHEBI:29105"/>
    </ligand>
</feature>
<evidence type="ECO:0000256" key="10">
    <source>
        <dbReference type="PIRSR" id="PIRSR035805-1"/>
    </source>
</evidence>
<dbReference type="GO" id="GO:0046104">
    <property type="term" value="P:thymidine metabolic process"/>
    <property type="evidence" value="ECO:0007669"/>
    <property type="project" value="TreeGrafter"/>
</dbReference>
<dbReference type="Proteomes" id="UP000886124">
    <property type="component" value="Unassembled WGS sequence"/>
</dbReference>
<dbReference type="EMBL" id="DROD01000594">
    <property type="protein sequence ID" value="HHJ53382.1"/>
    <property type="molecule type" value="Genomic_DNA"/>
</dbReference>
<dbReference type="GO" id="GO:0008270">
    <property type="term" value="F:zinc ion binding"/>
    <property type="evidence" value="ECO:0007669"/>
    <property type="project" value="UniProtKB-UniRule"/>
</dbReference>
<name>A0A7V5UFF4_CALAY</name>
<keyword evidence="6 9" id="KW-0547">Nucleotide-binding</keyword>
<feature type="binding site" evidence="9">
    <location>
        <position position="145"/>
    </location>
    <ligand>
        <name>Zn(2+)</name>
        <dbReference type="ChEBI" id="CHEBI:29105"/>
    </ligand>
</feature>
<feature type="binding site" evidence="11">
    <location>
        <begin position="165"/>
        <end position="168"/>
    </location>
    <ligand>
        <name>substrate</name>
    </ligand>
</feature>
<evidence type="ECO:0000256" key="13">
    <source>
        <dbReference type="RuleBase" id="RU004165"/>
    </source>
</evidence>
<evidence type="ECO:0000256" key="11">
    <source>
        <dbReference type="PIRSR" id="PIRSR035805-2"/>
    </source>
</evidence>
<dbReference type="GO" id="GO:0005829">
    <property type="term" value="C:cytosol"/>
    <property type="evidence" value="ECO:0007669"/>
    <property type="project" value="TreeGrafter"/>
</dbReference>
<evidence type="ECO:0000256" key="7">
    <source>
        <dbReference type="ARBA" id="ARBA00022777"/>
    </source>
</evidence>
<dbReference type="Gene3D" id="3.30.60.20">
    <property type="match status" value="1"/>
</dbReference>
<feature type="binding site" evidence="9">
    <location>
        <position position="177"/>
    </location>
    <ligand>
        <name>Zn(2+)</name>
        <dbReference type="ChEBI" id="CHEBI:29105"/>
    </ligand>
</feature>
<keyword evidence="8 9" id="KW-0067">ATP-binding</keyword>
<evidence type="ECO:0000256" key="5">
    <source>
        <dbReference type="ARBA" id="ARBA00022679"/>
    </source>
</evidence>
<feature type="binding site" evidence="9">
    <location>
        <begin position="16"/>
        <end position="23"/>
    </location>
    <ligand>
        <name>ATP</name>
        <dbReference type="ChEBI" id="CHEBI:30616"/>
    </ligand>
</feature>
<dbReference type="InterPro" id="IPR027417">
    <property type="entry name" value="P-loop_NTPase"/>
</dbReference>
<dbReference type="AlphaFoldDB" id="A0A7V5UFF4"/>
<evidence type="ECO:0000256" key="1">
    <source>
        <dbReference type="ARBA" id="ARBA00007587"/>
    </source>
</evidence>
<keyword evidence="4 9" id="KW-0237">DNA synthesis</keyword>
<keyword evidence="5 9" id="KW-0808">Transferase</keyword>
<proteinExistence type="inferred from homology"/>
<gene>
    <name evidence="9" type="primary">tdk</name>
    <name evidence="14" type="ORF">ENJ89_09330</name>
</gene>
<sequence>MHVVKQHTGWIEVICGSMFSGKTEELIRRLRRAVIARQKVAIFKPEVDNRYSETEIVSHDQQRIKAQVVKNAEEIIHRALEAQVVGIDEAQFFDNSLVDVCQKLANMGKRVIVAGLDQDYRGKPFEPVPQLLAVAEYITKTHAICSVCGNPANHTQRKTKDTDTVIVGASNIYEARCRNCFEPPQEEEETKKEKK</sequence>
<dbReference type="HAMAP" id="MF_00124">
    <property type="entry name" value="Thymidine_kinase"/>
    <property type="match status" value="1"/>
</dbReference>
<dbReference type="NCBIfam" id="NF003296">
    <property type="entry name" value="PRK04296.1-1"/>
    <property type="match status" value="1"/>
</dbReference>
<comment type="caution">
    <text evidence="14">The sequence shown here is derived from an EMBL/GenBank/DDBJ whole genome shotgun (WGS) entry which is preliminary data.</text>
</comment>
<comment type="subcellular location">
    <subcellularLocation>
        <location evidence="9">Cytoplasm</location>
    </subcellularLocation>
</comment>
<evidence type="ECO:0000256" key="6">
    <source>
        <dbReference type="ARBA" id="ARBA00022741"/>
    </source>
</evidence>
<comment type="catalytic activity">
    <reaction evidence="9 12">
        <text>thymidine + ATP = dTMP + ADP + H(+)</text>
        <dbReference type="Rhea" id="RHEA:19129"/>
        <dbReference type="ChEBI" id="CHEBI:15378"/>
        <dbReference type="ChEBI" id="CHEBI:17748"/>
        <dbReference type="ChEBI" id="CHEBI:30616"/>
        <dbReference type="ChEBI" id="CHEBI:63528"/>
        <dbReference type="ChEBI" id="CHEBI:456216"/>
        <dbReference type="EC" id="2.7.1.21"/>
    </reaction>
</comment>
<protein>
    <recommendedName>
        <fullName evidence="2 9">Thymidine kinase</fullName>
        <ecNumber evidence="2 9">2.7.1.21</ecNumber>
    </recommendedName>
</protein>
<feature type="active site" description="Proton acceptor" evidence="9 10">
    <location>
        <position position="89"/>
    </location>
</feature>
<feature type="binding site" evidence="11">
    <location>
        <position position="173"/>
    </location>
    <ligand>
        <name>substrate</name>
    </ligand>
</feature>
<accession>A0A7V5UFF4</accession>
<dbReference type="EC" id="2.7.1.21" evidence="2 9"/>
<dbReference type="PIRSF" id="PIRSF035805">
    <property type="entry name" value="TK_cell"/>
    <property type="match status" value="1"/>
</dbReference>
<dbReference type="GO" id="GO:0005524">
    <property type="term" value="F:ATP binding"/>
    <property type="evidence" value="ECO:0007669"/>
    <property type="project" value="UniProtKB-UniRule"/>
</dbReference>
<dbReference type="SUPFAM" id="SSF57716">
    <property type="entry name" value="Glucocorticoid receptor-like (DNA-binding domain)"/>
    <property type="match status" value="1"/>
</dbReference>
<dbReference type="PANTHER" id="PTHR11441:SF0">
    <property type="entry name" value="THYMIDINE KINASE, CYTOSOLIC"/>
    <property type="match status" value="1"/>
</dbReference>
<feature type="binding site" evidence="9">
    <location>
        <position position="148"/>
    </location>
    <ligand>
        <name>Zn(2+)</name>
        <dbReference type="ChEBI" id="CHEBI:29105"/>
    </ligand>
</feature>
<evidence type="ECO:0000256" key="4">
    <source>
        <dbReference type="ARBA" id="ARBA00022634"/>
    </source>
</evidence>
<dbReference type="PANTHER" id="PTHR11441">
    <property type="entry name" value="THYMIDINE KINASE"/>
    <property type="match status" value="1"/>
</dbReference>
<evidence type="ECO:0000313" key="14">
    <source>
        <dbReference type="EMBL" id="HHJ53382.1"/>
    </source>
</evidence>